<keyword evidence="1" id="KW-1133">Transmembrane helix</keyword>
<keyword evidence="1" id="KW-0812">Transmembrane</keyword>
<evidence type="ECO:0000313" key="2">
    <source>
        <dbReference type="EMBL" id="OAO12992.1"/>
    </source>
</evidence>
<protein>
    <submittedName>
        <fullName evidence="2">Uncharacterized protein</fullName>
    </submittedName>
</protein>
<gene>
    <name evidence="2" type="ORF">AV274_5367</name>
</gene>
<organism evidence="2 3">
    <name type="scientific">Blastocystis sp. subtype 1 (strain ATCC 50177 / NandII)</name>
    <dbReference type="NCBI Taxonomy" id="478820"/>
    <lineage>
        <taxon>Eukaryota</taxon>
        <taxon>Sar</taxon>
        <taxon>Stramenopiles</taxon>
        <taxon>Bigyra</taxon>
        <taxon>Opalozoa</taxon>
        <taxon>Opalinata</taxon>
        <taxon>Blastocystidae</taxon>
        <taxon>Blastocystis</taxon>
    </lineage>
</organism>
<dbReference type="AlphaFoldDB" id="A0A196SA66"/>
<feature type="transmembrane region" description="Helical" evidence="1">
    <location>
        <begin position="188"/>
        <end position="209"/>
    </location>
</feature>
<keyword evidence="3" id="KW-1185">Reference proteome</keyword>
<keyword evidence="1" id="KW-0472">Membrane</keyword>
<comment type="caution">
    <text evidence="2">The sequence shown here is derived from an EMBL/GenBank/DDBJ whole genome shotgun (WGS) entry which is preliminary data.</text>
</comment>
<evidence type="ECO:0000256" key="1">
    <source>
        <dbReference type="SAM" id="Phobius"/>
    </source>
</evidence>
<dbReference type="EMBL" id="LXWW01000486">
    <property type="protein sequence ID" value="OAO12992.1"/>
    <property type="molecule type" value="Genomic_DNA"/>
</dbReference>
<feature type="transmembrane region" description="Helical" evidence="1">
    <location>
        <begin position="162"/>
        <end position="182"/>
    </location>
</feature>
<reference evidence="2 3" key="1">
    <citation type="submission" date="2016-05" db="EMBL/GenBank/DDBJ databases">
        <title>Nuclear genome of Blastocystis sp. subtype 1 NandII.</title>
        <authorList>
            <person name="Gentekaki E."/>
            <person name="Curtis B."/>
            <person name="Stairs C."/>
            <person name="Eme L."/>
            <person name="Herman E."/>
            <person name="Klimes V."/>
            <person name="Arias M.C."/>
            <person name="Elias M."/>
            <person name="Hilliou F."/>
            <person name="Klute M."/>
            <person name="Malik S.-B."/>
            <person name="Pightling A."/>
            <person name="Rachubinski R."/>
            <person name="Salas D."/>
            <person name="Schlacht A."/>
            <person name="Suga H."/>
            <person name="Archibald J."/>
            <person name="Ball S.G."/>
            <person name="Clark G."/>
            <person name="Dacks J."/>
            <person name="Van Der Giezen M."/>
            <person name="Tsaousis A."/>
            <person name="Roger A."/>
        </authorList>
    </citation>
    <scope>NUCLEOTIDE SEQUENCE [LARGE SCALE GENOMIC DNA]</scope>
    <source>
        <strain evidence="3">ATCC 50177 / NandII</strain>
    </source>
</reference>
<name>A0A196SA66_BLAHN</name>
<sequence>MYSYTNYGYLLHQVEGLFDVYKPFSAISGSVQEEGATSGVSPHDSSASIVPIGLEHCASGISIPEVSSANGQSPPPIIISRRNPLMNPGSILSWDNLKKWEMITREYLPYLQREYIIWGLFVITFILNIISANLQRFHPSILFNCLAMIIGVVSLSSRNKLYLSIVIVMIALSTVLAVIVFLHRKFDVVALITFFCDGALLYFLVQWLLHFRRLSQEDLMFFQAMTYSISRRVDDIVYFREHSDIELYNSV</sequence>
<evidence type="ECO:0000313" key="3">
    <source>
        <dbReference type="Proteomes" id="UP000078348"/>
    </source>
</evidence>
<accession>A0A196SA66</accession>
<feature type="transmembrane region" description="Helical" evidence="1">
    <location>
        <begin position="115"/>
        <end position="131"/>
    </location>
</feature>
<proteinExistence type="predicted"/>
<feature type="transmembrane region" description="Helical" evidence="1">
    <location>
        <begin position="137"/>
        <end position="155"/>
    </location>
</feature>
<dbReference type="Proteomes" id="UP000078348">
    <property type="component" value="Unassembled WGS sequence"/>
</dbReference>